<proteinExistence type="predicted"/>
<dbReference type="Proteomes" id="UP000656881">
    <property type="component" value="Unassembled WGS sequence"/>
</dbReference>
<dbReference type="EMBL" id="BMNG01000002">
    <property type="protein sequence ID" value="GGO37401.1"/>
    <property type="molecule type" value="Genomic_DNA"/>
</dbReference>
<gene>
    <name evidence="2" type="ORF">GCM10012286_10800</name>
</gene>
<dbReference type="SUPFAM" id="SSF47598">
    <property type="entry name" value="Ribbon-helix-helix"/>
    <property type="match status" value="1"/>
</dbReference>
<evidence type="ECO:0008006" key="4">
    <source>
        <dbReference type="Google" id="ProtNLM"/>
    </source>
</evidence>
<evidence type="ECO:0000313" key="3">
    <source>
        <dbReference type="Proteomes" id="UP000656881"/>
    </source>
</evidence>
<evidence type="ECO:0000313" key="2">
    <source>
        <dbReference type="EMBL" id="GGO37401.1"/>
    </source>
</evidence>
<comment type="caution">
    <text evidence="2">The sequence shown here is derived from an EMBL/GenBank/DDBJ whole genome shotgun (WGS) entry which is preliminary data.</text>
</comment>
<protein>
    <recommendedName>
        <fullName evidence="4">Histidine kinase</fullName>
    </recommendedName>
</protein>
<feature type="region of interest" description="Disordered" evidence="1">
    <location>
        <begin position="174"/>
        <end position="197"/>
    </location>
</feature>
<accession>A0ABQ2LK85</accession>
<sequence length="197" mass="21711">MAPEWCDYGAMELTRYVDNLRQELSVAVESGDEETRELAERLVTPLASAVRLTLLDALSAAADEITRDLAPGSVEIRLRGLDPTFVVTLPPPEQPFDDVVDHDFDHGHNGVAPSLVSLAPVTVNGEEGATSRINFRPPEHLKTRIEEAAGRERLSVNAWLVRAVSAMLEFDDRGRRTDRRTPRGAPGGAQRYTGWVN</sequence>
<evidence type="ECO:0000256" key="1">
    <source>
        <dbReference type="SAM" id="MobiDB-lite"/>
    </source>
</evidence>
<reference evidence="3" key="1">
    <citation type="journal article" date="2019" name="Int. J. Syst. Evol. Microbiol.">
        <title>The Global Catalogue of Microorganisms (GCM) 10K type strain sequencing project: providing services to taxonomists for standard genome sequencing and annotation.</title>
        <authorList>
            <consortium name="The Broad Institute Genomics Platform"/>
            <consortium name="The Broad Institute Genome Sequencing Center for Infectious Disease"/>
            <person name="Wu L."/>
            <person name="Ma J."/>
        </authorList>
    </citation>
    <scope>NUCLEOTIDE SEQUENCE [LARGE SCALE GENOMIC DNA]</scope>
    <source>
        <strain evidence="3">CGMCC 4.7349</strain>
    </source>
</reference>
<dbReference type="InterPro" id="IPR010985">
    <property type="entry name" value="Ribbon_hlx_hlx"/>
</dbReference>
<keyword evidence="3" id="KW-1185">Reference proteome</keyword>
<name>A0ABQ2LK85_9ACTN</name>
<organism evidence="2 3">
    <name type="scientific">Streptomyces lasiicapitis</name>
    <dbReference type="NCBI Taxonomy" id="1923961"/>
    <lineage>
        <taxon>Bacteria</taxon>
        <taxon>Bacillati</taxon>
        <taxon>Actinomycetota</taxon>
        <taxon>Actinomycetes</taxon>
        <taxon>Kitasatosporales</taxon>
        <taxon>Streptomycetaceae</taxon>
        <taxon>Streptomyces</taxon>
    </lineage>
</organism>